<dbReference type="RefSeq" id="WP_125592728.1">
    <property type="nucleotide sequence ID" value="NZ_JBHSSN010000015.1"/>
</dbReference>
<comment type="caution">
    <text evidence="1">The sequence shown here is derived from an EMBL/GenBank/DDBJ whole genome shotgun (WGS) entry which is preliminary data.</text>
</comment>
<protein>
    <submittedName>
        <fullName evidence="1">Uncharacterized protein</fullName>
    </submittedName>
</protein>
<reference evidence="2" key="1">
    <citation type="journal article" date="2019" name="Int. J. Syst. Evol. Microbiol.">
        <title>The Global Catalogue of Microorganisms (GCM) 10K type strain sequencing project: providing services to taxonomists for standard genome sequencing and annotation.</title>
        <authorList>
            <consortium name="The Broad Institute Genomics Platform"/>
            <consortium name="The Broad Institute Genome Sequencing Center for Infectious Disease"/>
            <person name="Wu L."/>
            <person name="Ma J."/>
        </authorList>
    </citation>
    <scope>NUCLEOTIDE SEQUENCE [LARGE SCALE GENOMIC DNA]</scope>
    <source>
        <strain evidence="2">CCM 8895</strain>
    </source>
</reference>
<gene>
    <name evidence="1" type="ORF">ACFP1F_08075</name>
</gene>
<sequence>MSLADKVSEGRILLFKCSQCNHPAMLILKKKELEKNSDDSVKYEITMQCPRCRNKDTFTLNDGKIDVASKSEKTDRTPNLDRVL</sequence>
<dbReference type="Proteomes" id="UP001596186">
    <property type="component" value="Unassembled WGS sequence"/>
</dbReference>
<dbReference type="EMBL" id="JBHSSN010000015">
    <property type="protein sequence ID" value="MFC6323691.1"/>
    <property type="molecule type" value="Genomic_DNA"/>
</dbReference>
<name>A0ABW1UY56_9LACO</name>
<evidence type="ECO:0000313" key="1">
    <source>
        <dbReference type="EMBL" id="MFC6323691.1"/>
    </source>
</evidence>
<keyword evidence="2" id="KW-1185">Reference proteome</keyword>
<accession>A0ABW1UY56</accession>
<proteinExistence type="predicted"/>
<organism evidence="1 2">
    <name type="scientific">Companilactobacillus baiquanensis</name>
    <dbReference type="NCBI Taxonomy" id="2486005"/>
    <lineage>
        <taxon>Bacteria</taxon>
        <taxon>Bacillati</taxon>
        <taxon>Bacillota</taxon>
        <taxon>Bacilli</taxon>
        <taxon>Lactobacillales</taxon>
        <taxon>Lactobacillaceae</taxon>
        <taxon>Companilactobacillus</taxon>
    </lineage>
</organism>
<evidence type="ECO:0000313" key="2">
    <source>
        <dbReference type="Proteomes" id="UP001596186"/>
    </source>
</evidence>